<dbReference type="Gene3D" id="1.20.1280.140">
    <property type="match status" value="1"/>
</dbReference>
<dbReference type="GeneID" id="64980502"/>
<feature type="region of interest" description="Disordered" evidence="9">
    <location>
        <begin position="169"/>
        <end position="244"/>
    </location>
</feature>
<comment type="function">
    <text evidence="6">Constitutive protein of the cell wall. Antigen target of host humoral immune response.</text>
</comment>
<dbReference type="RefSeq" id="XP_041562691.1">
    <property type="nucleotide sequence ID" value="XM_041697130.1"/>
</dbReference>
<evidence type="ECO:0000313" key="11">
    <source>
        <dbReference type="EMBL" id="BCS30505.1"/>
    </source>
</evidence>
<dbReference type="InterPro" id="IPR021054">
    <property type="entry name" value="Cell_wall_mannoprotein_1"/>
</dbReference>
<reference evidence="11" key="1">
    <citation type="submission" date="2021-01" db="EMBL/GenBank/DDBJ databases">
        <authorList>
            <consortium name="Aspergillus puulaauensis MK2 genome sequencing consortium"/>
            <person name="Kazuki M."/>
            <person name="Futagami T."/>
        </authorList>
    </citation>
    <scope>NUCLEOTIDE SEQUENCE</scope>
    <source>
        <strain evidence="11">MK2</strain>
    </source>
</reference>
<dbReference type="AlphaFoldDB" id="A0A7R8AV42"/>
<evidence type="ECO:0000256" key="6">
    <source>
        <dbReference type="ARBA" id="ARBA00056563"/>
    </source>
</evidence>
<evidence type="ECO:0000256" key="10">
    <source>
        <dbReference type="SAM" id="SignalP"/>
    </source>
</evidence>
<name>A0A7R8AV42_9EURO</name>
<keyword evidence="5" id="KW-0446">Lipid-binding</keyword>
<dbReference type="KEGG" id="apuu:APUU_80808A"/>
<feature type="chain" id="PRO_5030621379" description="Cell wall mannoprotein 1" evidence="10">
    <location>
        <begin position="18"/>
        <end position="265"/>
    </location>
</feature>
<dbReference type="GO" id="GO:0005576">
    <property type="term" value="C:extracellular region"/>
    <property type="evidence" value="ECO:0007669"/>
    <property type="project" value="TreeGrafter"/>
</dbReference>
<evidence type="ECO:0000256" key="2">
    <source>
        <dbReference type="ARBA" id="ARBA00022512"/>
    </source>
</evidence>
<feature type="signal peptide" evidence="10">
    <location>
        <begin position="1"/>
        <end position="17"/>
    </location>
</feature>
<evidence type="ECO:0000256" key="5">
    <source>
        <dbReference type="ARBA" id="ARBA00023121"/>
    </source>
</evidence>
<dbReference type="Gene3D" id="6.10.140.790">
    <property type="match status" value="1"/>
</dbReference>
<feature type="compositionally biased region" description="Low complexity" evidence="9">
    <location>
        <begin position="178"/>
        <end position="238"/>
    </location>
</feature>
<evidence type="ECO:0000256" key="1">
    <source>
        <dbReference type="ARBA" id="ARBA00004191"/>
    </source>
</evidence>
<proteinExistence type="inferred from homology"/>
<comment type="subcellular location">
    <subcellularLocation>
        <location evidence="1">Secreted</location>
        <location evidence="1">Cell wall</location>
    </subcellularLocation>
</comment>
<evidence type="ECO:0000256" key="3">
    <source>
        <dbReference type="ARBA" id="ARBA00022525"/>
    </source>
</evidence>
<protein>
    <recommendedName>
        <fullName evidence="8">Cell wall mannoprotein 1</fullName>
    </recommendedName>
</protein>
<organism evidence="11 12">
    <name type="scientific">Aspergillus puulaauensis</name>
    <dbReference type="NCBI Taxonomy" id="1220207"/>
    <lineage>
        <taxon>Eukaryota</taxon>
        <taxon>Fungi</taxon>
        <taxon>Dikarya</taxon>
        <taxon>Ascomycota</taxon>
        <taxon>Pezizomycotina</taxon>
        <taxon>Eurotiomycetes</taxon>
        <taxon>Eurotiomycetidae</taxon>
        <taxon>Eurotiales</taxon>
        <taxon>Aspergillaceae</taxon>
        <taxon>Aspergillus</taxon>
    </lineage>
</organism>
<keyword evidence="12" id="KW-1185">Reference proteome</keyword>
<keyword evidence="3" id="KW-0964">Secreted</keyword>
<evidence type="ECO:0000256" key="4">
    <source>
        <dbReference type="ARBA" id="ARBA00022729"/>
    </source>
</evidence>
<dbReference type="GO" id="GO:0008289">
    <property type="term" value="F:lipid binding"/>
    <property type="evidence" value="ECO:0007669"/>
    <property type="project" value="UniProtKB-KW"/>
</dbReference>
<dbReference type="PANTHER" id="PTHR38123:SF6">
    <property type="entry name" value="CELL WALL SERINE-THREONINE-RICH GALACTOMANNOPROTEIN MP1 (AFU_ORTHOLOGUE AFUA_4G03240)"/>
    <property type="match status" value="1"/>
</dbReference>
<keyword evidence="2" id="KW-0134">Cell wall</keyword>
<evidence type="ECO:0000256" key="8">
    <source>
        <dbReference type="ARBA" id="ARBA00071527"/>
    </source>
</evidence>
<evidence type="ECO:0000256" key="7">
    <source>
        <dbReference type="ARBA" id="ARBA00060953"/>
    </source>
</evidence>
<dbReference type="Proteomes" id="UP000654913">
    <property type="component" value="Chromosome 8"/>
</dbReference>
<dbReference type="GO" id="GO:0009277">
    <property type="term" value="C:fungal-type cell wall"/>
    <property type="evidence" value="ECO:0007669"/>
    <property type="project" value="UniProtKB-ARBA"/>
</dbReference>
<dbReference type="PANTHER" id="PTHR38123">
    <property type="entry name" value="CELL WALL SERINE-THREONINE-RICH GALACTOMANNOPROTEIN MP1 (AFU_ORTHOLOGUE AFUA_4G03240)"/>
    <property type="match status" value="1"/>
</dbReference>
<dbReference type="OrthoDB" id="2422134at2759"/>
<dbReference type="FunFam" id="1.20.1280.140:FF:000001">
    <property type="entry name" value="Cell wall serine-threonine-rich galactomannoprotein Mp1"/>
    <property type="match status" value="1"/>
</dbReference>
<evidence type="ECO:0000313" key="12">
    <source>
        <dbReference type="Proteomes" id="UP000654913"/>
    </source>
</evidence>
<comment type="similarity">
    <text evidence="7">Belongs to the cell wall mannoprotein 1 family.</text>
</comment>
<sequence>MKFSGLFTLALATVAIATPAKRADSAADIIDNISAQVDKFDEAVSAYKGGDPSKTLEASDELIKVIKSSVEQVNSGPDLSNSDALALTSPVQDLTKKVEGVVDKVISAKSEVVKAGAGGDVKQSLNDQYDAASSLAKALSSKVPESLSDIAEELSSGITDAIQKGVDAYKDVSDSDGGDSTSSSSSAEPTETSTGSSTETATDEPTPTSSTPVIPTGGSEPTGSSTPTSSPTGSATPPEFTGAASKQSFSLVGGALAAVAVAVAV</sequence>
<evidence type="ECO:0000256" key="9">
    <source>
        <dbReference type="SAM" id="MobiDB-lite"/>
    </source>
</evidence>
<keyword evidence="4 10" id="KW-0732">Signal</keyword>
<dbReference type="Pfam" id="PF12296">
    <property type="entry name" value="HsbA"/>
    <property type="match status" value="1"/>
</dbReference>
<dbReference type="EMBL" id="AP024450">
    <property type="protein sequence ID" value="BCS30505.1"/>
    <property type="molecule type" value="Genomic_DNA"/>
</dbReference>
<gene>
    <name evidence="11" type="ORF">APUU_80808A</name>
</gene>
<accession>A0A7R8AV42</accession>
<reference evidence="11" key="2">
    <citation type="submission" date="2021-02" db="EMBL/GenBank/DDBJ databases">
        <title>Aspergillus puulaauensis MK2 genome sequence.</title>
        <authorList>
            <person name="Futagami T."/>
            <person name="Mori K."/>
            <person name="Kadooka C."/>
            <person name="Tanaka T."/>
        </authorList>
    </citation>
    <scope>NUCLEOTIDE SEQUENCE</scope>
    <source>
        <strain evidence="11">MK2</strain>
    </source>
</reference>